<dbReference type="EMBL" id="CAJJDP010000101">
    <property type="protein sequence ID" value="CAD8191978.1"/>
    <property type="molecule type" value="Genomic_DNA"/>
</dbReference>
<dbReference type="OMA" id="SHNTIQK"/>
<name>A0A8S1WPL1_PAROT</name>
<feature type="domain" description="CCT" evidence="3">
    <location>
        <begin position="133"/>
        <end position="175"/>
    </location>
</feature>
<dbReference type="Pfam" id="PF06203">
    <property type="entry name" value="CCT"/>
    <property type="match status" value="1"/>
</dbReference>
<proteinExistence type="predicted"/>
<keyword evidence="2" id="KW-0539">Nucleus</keyword>
<evidence type="ECO:0000256" key="2">
    <source>
        <dbReference type="ARBA" id="ARBA00023242"/>
    </source>
</evidence>
<gene>
    <name evidence="4" type="ORF">POCTA_138.1.T1010045</name>
</gene>
<keyword evidence="5" id="KW-1185">Reference proteome</keyword>
<dbReference type="InterPro" id="IPR052453">
    <property type="entry name" value="CONSTANS-like_ZF"/>
</dbReference>
<protein>
    <recommendedName>
        <fullName evidence="3">CCT domain-containing protein</fullName>
    </recommendedName>
</protein>
<comment type="caution">
    <text evidence="4">The sequence shown here is derived from an EMBL/GenBank/DDBJ whole genome shotgun (WGS) entry which is preliminary data.</text>
</comment>
<dbReference type="GO" id="GO:0005634">
    <property type="term" value="C:nucleus"/>
    <property type="evidence" value="ECO:0007669"/>
    <property type="project" value="UniProtKB-SubCell"/>
</dbReference>
<dbReference type="OrthoDB" id="289777at2759"/>
<evidence type="ECO:0000313" key="4">
    <source>
        <dbReference type="EMBL" id="CAD8191978.1"/>
    </source>
</evidence>
<sequence length="213" mass="25524">MNICQFQHQIEHTSCIIDEESNQNILVQCHANFKKKQSMNASTQEQTDYSEISQPEQDSALLDIEVDQYLYSINLRHNPTFQQEEFIHNFLSHNTIQKLKLGLTAGLAEDDKTKKFEEWLYTLRNRNGQNLARELKVKKYLEKKRSRTYEKRVQYQVRQKVAGERMRIKGRFITWRQAVKMLDGDESKKEWTYNDYFRIKALLYSKYNLVNNL</sequence>
<dbReference type="PROSITE" id="PS51017">
    <property type="entry name" value="CCT"/>
    <property type="match status" value="1"/>
</dbReference>
<reference evidence="4" key="1">
    <citation type="submission" date="2021-01" db="EMBL/GenBank/DDBJ databases">
        <authorList>
            <consortium name="Genoscope - CEA"/>
            <person name="William W."/>
        </authorList>
    </citation>
    <scope>NUCLEOTIDE SEQUENCE</scope>
</reference>
<dbReference type="PANTHER" id="PTHR31874">
    <property type="entry name" value="CCT MOTIF FAMILY PROTEIN, EXPRESSED"/>
    <property type="match status" value="1"/>
</dbReference>
<dbReference type="PANTHER" id="PTHR31874:SF1">
    <property type="entry name" value="ZINC FINGER PROTEIN CONSTANS-LIKE 6"/>
    <property type="match status" value="1"/>
</dbReference>
<evidence type="ECO:0000259" key="3">
    <source>
        <dbReference type="PROSITE" id="PS51017"/>
    </source>
</evidence>
<dbReference type="AlphaFoldDB" id="A0A8S1WPL1"/>
<evidence type="ECO:0000256" key="1">
    <source>
        <dbReference type="ARBA" id="ARBA00004123"/>
    </source>
</evidence>
<organism evidence="4 5">
    <name type="scientific">Paramecium octaurelia</name>
    <dbReference type="NCBI Taxonomy" id="43137"/>
    <lineage>
        <taxon>Eukaryota</taxon>
        <taxon>Sar</taxon>
        <taxon>Alveolata</taxon>
        <taxon>Ciliophora</taxon>
        <taxon>Intramacronucleata</taxon>
        <taxon>Oligohymenophorea</taxon>
        <taxon>Peniculida</taxon>
        <taxon>Parameciidae</taxon>
        <taxon>Paramecium</taxon>
    </lineage>
</organism>
<dbReference type="InterPro" id="IPR010402">
    <property type="entry name" value="CCT_domain"/>
</dbReference>
<evidence type="ECO:0000313" key="5">
    <source>
        <dbReference type="Proteomes" id="UP000683925"/>
    </source>
</evidence>
<accession>A0A8S1WPL1</accession>
<comment type="subcellular location">
    <subcellularLocation>
        <location evidence="1">Nucleus</location>
    </subcellularLocation>
</comment>
<dbReference type="Proteomes" id="UP000683925">
    <property type="component" value="Unassembled WGS sequence"/>
</dbReference>